<evidence type="ECO:0000256" key="1">
    <source>
        <dbReference type="ARBA" id="ARBA00022723"/>
    </source>
</evidence>
<comment type="caution">
    <text evidence="7">The sequence shown here is derived from an EMBL/GenBank/DDBJ whole genome shotgun (WGS) entry which is preliminary data.</text>
</comment>
<keyword evidence="8" id="KW-1185">Reference proteome</keyword>
<organism evidence="7 8">
    <name type="scientific">Orchesella dallaii</name>
    <dbReference type="NCBI Taxonomy" id="48710"/>
    <lineage>
        <taxon>Eukaryota</taxon>
        <taxon>Metazoa</taxon>
        <taxon>Ecdysozoa</taxon>
        <taxon>Arthropoda</taxon>
        <taxon>Hexapoda</taxon>
        <taxon>Collembola</taxon>
        <taxon>Entomobryomorpha</taxon>
        <taxon>Entomobryoidea</taxon>
        <taxon>Orchesellidae</taxon>
        <taxon>Orchesellinae</taxon>
        <taxon>Orchesella</taxon>
    </lineage>
</organism>
<dbReference type="PROSITE" id="PS01358">
    <property type="entry name" value="ZF_RANBP2_1"/>
    <property type="match status" value="1"/>
</dbReference>
<dbReference type="CDD" id="cd01671">
    <property type="entry name" value="CARD"/>
    <property type="match status" value="1"/>
</dbReference>
<feature type="region of interest" description="Disordered" evidence="5">
    <location>
        <begin position="166"/>
        <end position="190"/>
    </location>
</feature>
<evidence type="ECO:0000259" key="6">
    <source>
        <dbReference type="PROSITE" id="PS50199"/>
    </source>
</evidence>
<dbReference type="SUPFAM" id="SSF90209">
    <property type="entry name" value="Ran binding protein zinc finger-like"/>
    <property type="match status" value="1"/>
</dbReference>
<gene>
    <name evidence="7" type="ORF">ODALV1_LOCUS29881</name>
</gene>
<feature type="domain" description="RanBP2-type" evidence="6">
    <location>
        <begin position="195"/>
        <end position="224"/>
    </location>
</feature>
<evidence type="ECO:0000256" key="2">
    <source>
        <dbReference type="ARBA" id="ARBA00022771"/>
    </source>
</evidence>
<sequence>MADQETVSLSTTNITSLTDIGVAFRILQKLKVENLKLKPHLFRQPLFRYTMLHREQVDDEFQGVNEVLRKNVYYMAILTENMSDNVIEQLHASDILNEEEYNQILQQPSTKLRSVKMFAFLVEKDYPERRIFPTVIAILKENNNGKLVGLLENFCDDYEDPENVDGADGTDAGIVRNDDEQPDPDGAQGGLVDADDGRWLCRLCTFSNSPETVKCEMCTLRRGIKTYNEMFTRICPECISINPINTAVCSVCLYSTIWIENVVVPK</sequence>
<dbReference type="InterPro" id="IPR011029">
    <property type="entry name" value="DEATH-like_dom_sf"/>
</dbReference>
<dbReference type="SUPFAM" id="SSF47986">
    <property type="entry name" value="DEATH domain"/>
    <property type="match status" value="1"/>
</dbReference>
<dbReference type="Proteomes" id="UP001642540">
    <property type="component" value="Unassembled WGS sequence"/>
</dbReference>
<dbReference type="EMBL" id="CAXLJM020000160">
    <property type="protein sequence ID" value="CAL8143771.1"/>
    <property type="molecule type" value="Genomic_DNA"/>
</dbReference>
<keyword evidence="2 4" id="KW-0863">Zinc-finger</keyword>
<evidence type="ECO:0000313" key="7">
    <source>
        <dbReference type="EMBL" id="CAL8143771.1"/>
    </source>
</evidence>
<evidence type="ECO:0000256" key="4">
    <source>
        <dbReference type="PROSITE-ProRule" id="PRU00322"/>
    </source>
</evidence>
<name>A0ABP1S672_9HEXA</name>
<dbReference type="PROSITE" id="PS50199">
    <property type="entry name" value="ZF_RANBP2_2"/>
    <property type="match status" value="1"/>
</dbReference>
<evidence type="ECO:0000256" key="5">
    <source>
        <dbReference type="SAM" id="MobiDB-lite"/>
    </source>
</evidence>
<dbReference type="Gene3D" id="2.30.30.380">
    <property type="entry name" value="Zn-finger domain of Sec23/24"/>
    <property type="match status" value="1"/>
</dbReference>
<proteinExistence type="predicted"/>
<protein>
    <recommendedName>
        <fullName evidence="6">RanBP2-type domain-containing protein</fullName>
    </recommendedName>
</protein>
<evidence type="ECO:0000256" key="3">
    <source>
        <dbReference type="ARBA" id="ARBA00022833"/>
    </source>
</evidence>
<dbReference type="InterPro" id="IPR036443">
    <property type="entry name" value="Znf_RanBP2_sf"/>
</dbReference>
<dbReference type="InterPro" id="IPR001876">
    <property type="entry name" value="Znf_RanBP2"/>
</dbReference>
<keyword evidence="3" id="KW-0862">Zinc</keyword>
<dbReference type="Gene3D" id="1.10.533.10">
    <property type="entry name" value="Death Domain, Fas"/>
    <property type="match status" value="1"/>
</dbReference>
<evidence type="ECO:0000313" key="8">
    <source>
        <dbReference type="Proteomes" id="UP001642540"/>
    </source>
</evidence>
<keyword evidence="1" id="KW-0479">Metal-binding</keyword>
<reference evidence="7 8" key="1">
    <citation type="submission" date="2024-08" db="EMBL/GenBank/DDBJ databases">
        <authorList>
            <person name="Cucini C."/>
            <person name="Frati F."/>
        </authorList>
    </citation>
    <scope>NUCLEOTIDE SEQUENCE [LARGE SCALE GENOMIC DNA]</scope>
</reference>
<accession>A0ABP1S672</accession>